<dbReference type="Gene3D" id="2.20.28.30">
    <property type="entry name" value="RNA polymerase ii, chain L"/>
    <property type="match status" value="1"/>
</dbReference>
<protein>
    <recommendedName>
        <fullName evidence="5">Phage protein</fullName>
    </recommendedName>
</protein>
<evidence type="ECO:0000313" key="4">
    <source>
        <dbReference type="Proteomes" id="UP000321057"/>
    </source>
</evidence>
<proteinExistence type="predicted"/>
<evidence type="ECO:0000313" key="1">
    <source>
        <dbReference type="EMBL" id="GEQ07101.1"/>
    </source>
</evidence>
<dbReference type="AlphaFoldDB" id="A0A380FIX7"/>
<keyword evidence="4" id="KW-1185">Reference proteome</keyword>
<dbReference type="Proteomes" id="UP000321057">
    <property type="component" value="Unassembled WGS sequence"/>
</dbReference>
<sequence>MGVKIKGMKDLEKALDKATRYKDVHCINCGKEYKVDLKKSKAKCPKCKTEIKFS</sequence>
<evidence type="ECO:0008006" key="5">
    <source>
        <dbReference type="Google" id="ProtNLM"/>
    </source>
</evidence>
<name>A0A380FIX7_STAGA</name>
<dbReference type="EMBL" id="UHDK01000001">
    <property type="protein sequence ID" value="SUM34078.1"/>
    <property type="molecule type" value="Genomic_DNA"/>
</dbReference>
<gene>
    <name evidence="2" type="ORF">NCTC12195_03586</name>
    <name evidence="1" type="ORF">SGA02_29290</name>
</gene>
<reference evidence="1 4" key="2">
    <citation type="submission" date="2019-07" db="EMBL/GenBank/DDBJ databases">
        <title>Whole genome shotgun sequence of Staphylococcus gallinarum NBRC 109767.</title>
        <authorList>
            <person name="Hosoyama A."/>
            <person name="Uohara A."/>
            <person name="Ohji S."/>
            <person name="Ichikawa N."/>
        </authorList>
    </citation>
    <scope>NUCLEOTIDE SEQUENCE [LARGE SCALE GENOMIC DNA]</scope>
    <source>
        <strain evidence="1 4">NBRC 109767</strain>
    </source>
</reference>
<dbReference type="EMBL" id="BKAX01000021">
    <property type="protein sequence ID" value="GEQ07101.1"/>
    <property type="molecule type" value="Genomic_DNA"/>
</dbReference>
<evidence type="ECO:0000313" key="2">
    <source>
        <dbReference type="EMBL" id="SUM34078.1"/>
    </source>
</evidence>
<evidence type="ECO:0000313" key="3">
    <source>
        <dbReference type="Proteomes" id="UP000255277"/>
    </source>
</evidence>
<organism evidence="2 3">
    <name type="scientific">Staphylococcus gallinarum</name>
    <dbReference type="NCBI Taxonomy" id="1293"/>
    <lineage>
        <taxon>Bacteria</taxon>
        <taxon>Bacillati</taxon>
        <taxon>Bacillota</taxon>
        <taxon>Bacilli</taxon>
        <taxon>Bacillales</taxon>
        <taxon>Staphylococcaceae</taxon>
        <taxon>Staphylococcus</taxon>
    </lineage>
</organism>
<dbReference type="RefSeq" id="WP_158001734.1">
    <property type="nucleotide sequence ID" value="NZ_BKAX01000021.1"/>
</dbReference>
<reference evidence="2 3" key="1">
    <citation type="submission" date="2018-06" db="EMBL/GenBank/DDBJ databases">
        <authorList>
            <consortium name="Pathogen Informatics"/>
            <person name="Doyle S."/>
        </authorList>
    </citation>
    <scope>NUCLEOTIDE SEQUENCE [LARGE SCALE GENOMIC DNA]</scope>
    <source>
        <strain evidence="2 3">NCTC12195</strain>
    </source>
</reference>
<accession>A0A380FIX7</accession>
<dbReference type="Proteomes" id="UP000255277">
    <property type="component" value="Unassembled WGS sequence"/>
</dbReference>